<dbReference type="AlphaFoldDB" id="A0A0F9T955"/>
<dbReference type="EMBL" id="LAZR01000274">
    <property type="protein sequence ID" value="KKN77750.1"/>
    <property type="molecule type" value="Genomic_DNA"/>
</dbReference>
<reference evidence="1" key="1">
    <citation type="journal article" date="2015" name="Nature">
        <title>Complex archaea that bridge the gap between prokaryotes and eukaryotes.</title>
        <authorList>
            <person name="Spang A."/>
            <person name="Saw J.H."/>
            <person name="Jorgensen S.L."/>
            <person name="Zaremba-Niedzwiedzka K."/>
            <person name="Martijn J."/>
            <person name="Lind A.E."/>
            <person name="van Eijk R."/>
            <person name="Schleper C."/>
            <person name="Guy L."/>
            <person name="Ettema T.J."/>
        </authorList>
    </citation>
    <scope>NUCLEOTIDE SEQUENCE</scope>
</reference>
<evidence type="ECO:0000313" key="1">
    <source>
        <dbReference type="EMBL" id="KKN77750.1"/>
    </source>
</evidence>
<comment type="caution">
    <text evidence="1">The sequence shown here is derived from an EMBL/GenBank/DDBJ whole genome shotgun (WGS) entry which is preliminary data.</text>
</comment>
<protein>
    <submittedName>
        <fullName evidence="1">Uncharacterized protein</fullName>
    </submittedName>
</protein>
<organism evidence="1">
    <name type="scientific">marine sediment metagenome</name>
    <dbReference type="NCBI Taxonomy" id="412755"/>
    <lineage>
        <taxon>unclassified sequences</taxon>
        <taxon>metagenomes</taxon>
        <taxon>ecological metagenomes</taxon>
    </lineage>
</organism>
<proteinExistence type="predicted"/>
<gene>
    <name evidence="1" type="ORF">LCGC14_0357240</name>
</gene>
<sequence length="112" mass="12690">MISIHRELNGTATILTCVTEGELIQGDTSNEQYRNLVKILSAYNRLPKTLDDEAIIPSERPHVWVRALLTANWWELIITDVKDGKAYGIVDGVPHNCILEGCYFHKENIPDD</sequence>
<accession>A0A0F9T955</accession>
<name>A0A0F9T955_9ZZZZ</name>